<feature type="transmembrane region" description="Helical" evidence="1">
    <location>
        <begin position="46"/>
        <end position="66"/>
    </location>
</feature>
<reference evidence="2 3" key="1">
    <citation type="journal article" date="2015" name="Genome Announc.">
        <title>Complete Genome Sequence of Pseudoxanthomonas suwonensis Strain J1, a Cellulose-Degrading Bacterium Isolated from Leaf- and Wood-Enriched Soil.</title>
        <authorList>
            <person name="Hou L."/>
            <person name="Jiang J."/>
            <person name="Xu Z."/>
            <person name="Zhou Y."/>
            <person name="Leung F.C."/>
        </authorList>
    </citation>
    <scope>NUCLEOTIDE SEQUENCE [LARGE SCALE GENOMIC DNA]</scope>
    <source>
        <strain evidence="2 3">J1</strain>
    </source>
</reference>
<evidence type="ECO:0000313" key="2">
    <source>
        <dbReference type="EMBL" id="AKC88118.1"/>
    </source>
</evidence>
<evidence type="ECO:0000313" key="3">
    <source>
        <dbReference type="Proteomes" id="UP000033067"/>
    </source>
</evidence>
<feature type="transmembrane region" description="Helical" evidence="1">
    <location>
        <begin position="6"/>
        <end position="25"/>
    </location>
</feature>
<feature type="transmembrane region" description="Helical" evidence="1">
    <location>
        <begin position="78"/>
        <end position="99"/>
    </location>
</feature>
<keyword evidence="1" id="KW-0812">Transmembrane</keyword>
<dbReference type="Proteomes" id="UP000033067">
    <property type="component" value="Chromosome"/>
</dbReference>
<keyword evidence="1" id="KW-1133">Transmembrane helix</keyword>
<dbReference type="PATRIC" id="fig|314722.6.peg.336"/>
<accession>A0A0E3Z4T2</accession>
<organism evidence="2 3">
    <name type="scientific">Pseudoxanthomonas suwonensis</name>
    <dbReference type="NCBI Taxonomy" id="314722"/>
    <lineage>
        <taxon>Bacteria</taxon>
        <taxon>Pseudomonadati</taxon>
        <taxon>Pseudomonadota</taxon>
        <taxon>Gammaproteobacteria</taxon>
        <taxon>Lysobacterales</taxon>
        <taxon>Lysobacteraceae</taxon>
        <taxon>Pseudoxanthomonas</taxon>
    </lineage>
</organism>
<protein>
    <submittedName>
        <fullName evidence="2">Membrane protein</fullName>
    </submittedName>
</protein>
<evidence type="ECO:0000256" key="1">
    <source>
        <dbReference type="SAM" id="Phobius"/>
    </source>
</evidence>
<dbReference type="EMBL" id="CP011144">
    <property type="protein sequence ID" value="AKC88118.1"/>
    <property type="molecule type" value="Genomic_DNA"/>
</dbReference>
<gene>
    <name evidence="2" type="ORF">WQ53_01595</name>
</gene>
<keyword evidence="1" id="KW-0472">Membrane</keyword>
<name>A0A0E3Z4T2_9GAMM</name>
<dbReference type="KEGG" id="psuw:WQ53_01595"/>
<proteinExistence type="predicted"/>
<keyword evidence="3" id="KW-1185">Reference proteome</keyword>
<sequence>MLELGYLLYLGISIAMTVWVARTLSKNGEVFLVKCFGQDAQLAKSTNHLLVVGFYLVNIGFIALRMDGWNEQKAMASMIPYVAGKVGLSVLVLGAMHFFNMAMIARYGRTVAHWAQDQEAVQALPLPAAMPPLPREGR</sequence>
<dbReference type="AlphaFoldDB" id="A0A0E3Z4T2"/>